<sequence>MSDDVVRSFLEASPPGWVTAELEYLRLGKTAELRANLTCPDGEVLRVATPRATSAAFRALRGAVARPGEGTWFTAGCRIDGDGRASFRFDDDGEPAFASEVSVDDALEEMAAHPRDAARTAPRLAARLAAARERDGAPGLQS</sequence>
<name>A0A1I0XI28_9CELL</name>
<reference evidence="1 2" key="1">
    <citation type="submission" date="2016-10" db="EMBL/GenBank/DDBJ databases">
        <authorList>
            <person name="de Groot N.N."/>
        </authorList>
    </citation>
    <scope>NUCLEOTIDE SEQUENCE [LARGE SCALE GENOMIC DNA]</scope>
    <source>
        <strain evidence="1 2">CGMCC 4.6945</strain>
    </source>
</reference>
<dbReference type="Proteomes" id="UP000199012">
    <property type="component" value="Unassembled WGS sequence"/>
</dbReference>
<dbReference type="OrthoDB" id="6957847at2"/>
<gene>
    <name evidence="1" type="ORF">SAMN05421867_10528</name>
</gene>
<evidence type="ECO:0000313" key="2">
    <source>
        <dbReference type="Proteomes" id="UP000199012"/>
    </source>
</evidence>
<proteinExistence type="predicted"/>
<keyword evidence="2" id="KW-1185">Reference proteome</keyword>
<dbReference type="RefSeq" id="WP_090031742.1">
    <property type="nucleotide sequence ID" value="NZ_BONM01000022.1"/>
</dbReference>
<dbReference type="InterPro" id="IPR036170">
    <property type="entry name" value="YezG-like_sf"/>
</dbReference>
<organism evidence="1 2">
    <name type="scientific">Cellulomonas marina</name>
    <dbReference type="NCBI Taxonomy" id="988821"/>
    <lineage>
        <taxon>Bacteria</taxon>
        <taxon>Bacillati</taxon>
        <taxon>Actinomycetota</taxon>
        <taxon>Actinomycetes</taxon>
        <taxon>Micrococcales</taxon>
        <taxon>Cellulomonadaceae</taxon>
        <taxon>Cellulomonas</taxon>
    </lineage>
</organism>
<dbReference type="AlphaFoldDB" id="A0A1I0XI28"/>
<accession>A0A1I0XI28</accession>
<protein>
    <submittedName>
        <fullName evidence="1">Uncharacterized protein</fullName>
    </submittedName>
</protein>
<dbReference type="STRING" id="988821.SAMN05421867_10528"/>
<evidence type="ECO:0000313" key="1">
    <source>
        <dbReference type="EMBL" id="SFA99888.1"/>
    </source>
</evidence>
<dbReference type="SUPFAM" id="SSF160424">
    <property type="entry name" value="BH3703-like"/>
    <property type="match status" value="1"/>
</dbReference>
<dbReference type="EMBL" id="FOKA01000005">
    <property type="protein sequence ID" value="SFA99888.1"/>
    <property type="molecule type" value="Genomic_DNA"/>
</dbReference>